<dbReference type="Proteomes" id="UP000255207">
    <property type="component" value="Unassembled WGS sequence"/>
</dbReference>
<evidence type="ECO:0000313" key="2">
    <source>
        <dbReference type="Proteomes" id="UP000255207"/>
    </source>
</evidence>
<dbReference type="SUPFAM" id="SSF69118">
    <property type="entry name" value="AhpD-like"/>
    <property type="match status" value="1"/>
</dbReference>
<sequence>MKDIPVPDDASAPIATPSDLTDIYRLLLGHVPEHIERRWATEARLGRENTGKAIELLRRQCIAENPLGLKVQQIVQFGQLLALLREPEATRHAIAALRAGASFSDLAGAAESGLIVAGMQAYSLGLRIIDKLAAEADAASEAGRPAA</sequence>
<comment type="caution">
    <text evidence="1">The sequence shown here is derived from an EMBL/GenBank/DDBJ whole genome shotgun (WGS) entry which is preliminary data.</text>
</comment>
<organism evidence="1 2">
    <name type="scientific">Bosea caraganae</name>
    <dbReference type="NCBI Taxonomy" id="2763117"/>
    <lineage>
        <taxon>Bacteria</taxon>
        <taxon>Pseudomonadati</taxon>
        <taxon>Pseudomonadota</taxon>
        <taxon>Alphaproteobacteria</taxon>
        <taxon>Hyphomicrobiales</taxon>
        <taxon>Boseaceae</taxon>
        <taxon>Bosea</taxon>
    </lineage>
</organism>
<keyword evidence="2" id="KW-1185">Reference proteome</keyword>
<gene>
    <name evidence="1" type="ORF">DWE98_18390</name>
</gene>
<dbReference type="Gene3D" id="1.20.1290.10">
    <property type="entry name" value="AhpD-like"/>
    <property type="match status" value="1"/>
</dbReference>
<dbReference type="EMBL" id="QQTP01000010">
    <property type="protein sequence ID" value="RDJ22423.1"/>
    <property type="molecule type" value="Genomic_DNA"/>
</dbReference>
<reference evidence="2" key="1">
    <citation type="submission" date="2018-07" db="EMBL/GenBank/DDBJ databases">
        <authorList>
            <person name="Safronova V.I."/>
            <person name="Chirak E.R."/>
            <person name="Sazanova A.L."/>
        </authorList>
    </citation>
    <scope>NUCLEOTIDE SEQUENCE [LARGE SCALE GENOMIC DNA]</scope>
    <source>
        <strain evidence="2">RCAM04685</strain>
    </source>
</reference>
<accession>A0A370L2D8</accession>
<protein>
    <submittedName>
        <fullName evidence="1">Carboxymuconolactone decarboxylase family protein</fullName>
    </submittedName>
</protein>
<dbReference type="AlphaFoldDB" id="A0A370L2D8"/>
<evidence type="ECO:0000313" key="1">
    <source>
        <dbReference type="EMBL" id="RDJ22423.1"/>
    </source>
</evidence>
<name>A0A370L2D8_9HYPH</name>
<proteinExistence type="predicted"/>
<dbReference type="InterPro" id="IPR029032">
    <property type="entry name" value="AhpD-like"/>
</dbReference>